<dbReference type="SUPFAM" id="SSF111369">
    <property type="entry name" value="HlyD-like secretion proteins"/>
    <property type="match status" value="2"/>
</dbReference>
<evidence type="ECO:0000256" key="4">
    <source>
        <dbReference type="SAM" id="Coils"/>
    </source>
</evidence>
<comment type="subcellular location">
    <subcellularLocation>
        <location evidence="1">Cell envelope</location>
    </subcellularLocation>
</comment>
<dbReference type="InterPro" id="IPR058792">
    <property type="entry name" value="Beta-barrel_RND_2"/>
</dbReference>
<sequence length="628" mass="68145">MPSDPSKETESPNEKNWHYSSEEPESESFTAPKPAPPGTVKSGILRLPRRWLAGLAAAWLVAMATILGYMVLRSRQPKIDPLAELTVPVELQNLALKISASGTIKPVQSVNLSPKTAGRIERLLVEQGDIVQAGQIIAVMESNDVRSRLSQANAGVAQAQARLEQLQAGARPEEIQQAQSRLAQAQAQLAQVRSGPRPEEIEQGKARFAQAQAQLAQVRSGPRPEEIEQAQSRLAQAQAQLAQLRAGSRPEEIEQAKAQVEAAMAAAALAAEKLRRNEMLAAEGAISQDALDEVRTEDRRARASLDEAEQRLELLLKGSRREEIQRAEAQVREAQQALALLERGSREEEIQRTEAQVREAQQALALLERGSREEEIQRAEAQVREAQQALTLLEQGNRVEEIAQAEAQVAEAQGRLRGVEVELEDATVRAPFGGQVTQKYATEGAFVTPTTSASAAGSATSTSVVTLARGLEVVAKVPEADISKIKPAQKVEIVADAYREQVFSGRVRLVAPEAIKEQDVTLFEVRVDIFGGEQQLRSGMNADVTFLGEEISGALVVPAVAIVTDIEQGGQKGVLVPDDKNQPQFRPVTVGEIIGDKIRIINGVETGERVFIGLPPGQKLEDILKQDN</sequence>
<evidence type="ECO:0000256" key="6">
    <source>
        <dbReference type="SAM" id="Phobius"/>
    </source>
</evidence>
<dbReference type="Gene3D" id="1.10.287.470">
    <property type="entry name" value="Helix hairpin bin"/>
    <property type="match status" value="2"/>
</dbReference>
<evidence type="ECO:0000256" key="1">
    <source>
        <dbReference type="ARBA" id="ARBA00004196"/>
    </source>
</evidence>
<evidence type="ECO:0000256" key="2">
    <source>
        <dbReference type="ARBA" id="ARBA00009477"/>
    </source>
</evidence>
<gene>
    <name evidence="10" type="ORF">ENR15_09255</name>
</gene>
<dbReference type="Pfam" id="PF25954">
    <property type="entry name" value="Beta-barrel_RND_2"/>
    <property type="match status" value="1"/>
</dbReference>
<dbReference type="Pfam" id="PF25881">
    <property type="entry name" value="HH_YBHG"/>
    <property type="match status" value="1"/>
</dbReference>
<evidence type="ECO:0000259" key="9">
    <source>
        <dbReference type="Pfam" id="PF25967"/>
    </source>
</evidence>
<dbReference type="PANTHER" id="PTHR32347:SF14">
    <property type="entry name" value="EFFLUX SYSTEM COMPONENT YKNX-RELATED"/>
    <property type="match status" value="1"/>
</dbReference>
<dbReference type="NCBIfam" id="TIGR01730">
    <property type="entry name" value="RND_mfp"/>
    <property type="match status" value="1"/>
</dbReference>
<evidence type="ECO:0000256" key="3">
    <source>
        <dbReference type="ARBA" id="ARBA00023054"/>
    </source>
</evidence>
<proteinExistence type="inferred from homology"/>
<evidence type="ECO:0000259" key="7">
    <source>
        <dbReference type="Pfam" id="PF25881"/>
    </source>
</evidence>
<dbReference type="InterPro" id="IPR050465">
    <property type="entry name" value="UPF0194_transport"/>
</dbReference>
<protein>
    <submittedName>
        <fullName evidence="10">Efflux RND transporter periplasmic adaptor subunit</fullName>
    </submittedName>
</protein>
<dbReference type="InterPro" id="IPR059052">
    <property type="entry name" value="HH_YbhG-like"/>
</dbReference>
<evidence type="ECO:0000256" key="5">
    <source>
        <dbReference type="SAM" id="MobiDB-lite"/>
    </source>
</evidence>
<feature type="domain" description="CusB-like beta-barrel" evidence="8">
    <location>
        <begin position="473"/>
        <end position="548"/>
    </location>
</feature>
<dbReference type="GO" id="GO:0016020">
    <property type="term" value="C:membrane"/>
    <property type="evidence" value="ECO:0007669"/>
    <property type="project" value="InterPro"/>
</dbReference>
<feature type="coiled-coil region" evidence="4">
    <location>
        <begin position="227"/>
        <end position="429"/>
    </location>
</feature>
<dbReference type="Gene3D" id="2.40.50.100">
    <property type="match status" value="1"/>
</dbReference>
<accession>A0A7C3VJE9</accession>
<name>A0A7C3VJE9_9CYAN</name>
<keyword evidence="6" id="KW-1133">Transmembrane helix</keyword>
<evidence type="ECO:0000259" key="8">
    <source>
        <dbReference type="Pfam" id="PF25954"/>
    </source>
</evidence>
<comment type="caution">
    <text evidence="10">The sequence shown here is derived from an EMBL/GenBank/DDBJ whole genome shotgun (WGS) entry which is preliminary data.</text>
</comment>
<feature type="compositionally biased region" description="Basic and acidic residues" evidence="5">
    <location>
        <begin position="1"/>
        <end position="21"/>
    </location>
</feature>
<dbReference type="Pfam" id="PF25967">
    <property type="entry name" value="RND-MFP_C"/>
    <property type="match status" value="1"/>
</dbReference>
<reference evidence="10" key="1">
    <citation type="journal article" date="2020" name="mSystems">
        <title>Genome- and Community-Level Interaction Insights into Carbon Utilization and Element Cycling Functions of Hydrothermarchaeota in Hydrothermal Sediment.</title>
        <authorList>
            <person name="Zhou Z."/>
            <person name="Liu Y."/>
            <person name="Xu W."/>
            <person name="Pan J."/>
            <person name="Luo Z.H."/>
            <person name="Li M."/>
        </authorList>
    </citation>
    <scope>NUCLEOTIDE SEQUENCE [LARGE SCALE GENOMIC DNA]</scope>
    <source>
        <strain evidence="10">SpSt-374</strain>
    </source>
</reference>
<dbReference type="Gene3D" id="2.40.420.20">
    <property type="match status" value="1"/>
</dbReference>
<dbReference type="GO" id="GO:0022857">
    <property type="term" value="F:transmembrane transporter activity"/>
    <property type="evidence" value="ECO:0007669"/>
    <property type="project" value="InterPro"/>
</dbReference>
<dbReference type="EMBL" id="DSPX01000092">
    <property type="protein sequence ID" value="HGG00817.1"/>
    <property type="molecule type" value="Genomic_DNA"/>
</dbReference>
<feature type="domain" description="YbhG-like alpha-helical hairpin" evidence="7">
    <location>
        <begin position="228"/>
        <end position="342"/>
    </location>
</feature>
<keyword evidence="6" id="KW-0472">Membrane</keyword>
<comment type="similarity">
    <text evidence="2">Belongs to the membrane fusion protein (MFP) (TC 8.A.1) family.</text>
</comment>
<evidence type="ECO:0000313" key="10">
    <source>
        <dbReference type="EMBL" id="HGG00817.1"/>
    </source>
</evidence>
<keyword evidence="3 4" id="KW-0175">Coiled coil</keyword>
<dbReference type="Gene3D" id="2.40.30.170">
    <property type="match status" value="1"/>
</dbReference>
<organism evidence="10">
    <name type="scientific">Planktothricoides sp. SpSt-374</name>
    <dbReference type="NCBI Taxonomy" id="2282167"/>
    <lineage>
        <taxon>Bacteria</taxon>
        <taxon>Bacillati</taxon>
        <taxon>Cyanobacteriota</taxon>
        <taxon>Cyanophyceae</taxon>
        <taxon>Oscillatoriophycideae</taxon>
        <taxon>Oscillatoriales</taxon>
        <taxon>Oscillatoriaceae</taxon>
        <taxon>Planktothricoides</taxon>
    </lineage>
</organism>
<dbReference type="InterPro" id="IPR006143">
    <property type="entry name" value="RND_pump_MFP"/>
</dbReference>
<dbReference type="GO" id="GO:0030313">
    <property type="term" value="C:cell envelope"/>
    <property type="evidence" value="ECO:0007669"/>
    <property type="project" value="UniProtKB-SubCell"/>
</dbReference>
<keyword evidence="6" id="KW-0812">Transmembrane</keyword>
<dbReference type="PANTHER" id="PTHR32347">
    <property type="entry name" value="EFFLUX SYSTEM COMPONENT YKNX-RELATED"/>
    <property type="match status" value="1"/>
</dbReference>
<feature type="coiled-coil region" evidence="4">
    <location>
        <begin position="149"/>
        <end position="195"/>
    </location>
</feature>
<dbReference type="AlphaFoldDB" id="A0A7C3VJE9"/>
<feature type="transmembrane region" description="Helical" evidence="6">
    <location>
        <begin position="51"/>
        <end position="72"/>
    </location>
</feature>
<feature type="region of interest" description="Disordered" evidence="5">
    <location>
        <begin position="1"/>
        <end position="40"/>
    </location>
</feature>
<dbReference type="InterPro" id="IPR058627">
    <property type="entry name" value="MdtA-like_C"/>
</dbReference>
<feature type="domain" description="Multidrug resistance protein MdtA-like C-terminal permuted SH3" evidence="9">
    <location>
        <begin position="554"/>
        <end position="612"/>
    </location>
</feature>